<comment type="caution">
    <text evidence="2">The sequence shown here is derived from an EMBL/GenBank/DDBJ whole genome shotgun (WGS) entry which is preliminary data.</text>
</comment>
<sequence>MVKTTSQHSSERPTRPEEKVRHLRSAKTKEQKKEDIVVVRNLSRVAKSPYRLAPSNVRIVQVNQELQDKCFSFNQLMPWGVVGDPPISIYLLRRRMDPLECILGLGLPTPESVGGNILKTSLRTQYGQLSSRDALWSAKLPSEFMDLKERRRWIELFSDYDCEIRYHPGKVNVVADALSRKYRIKPKRIRSMNMTLQSSIIDKILAAQKEAPDESIGLQRGLDELIE</sequence>
<feature type="region of interest" description="Disordered" evidence="1">
    <location>
        <begin position="1"/>
        <end position="32"/>
    </location>
</feature>
<reference evidence="2" key="1">
    <citation type="journal article" date="2022" name="Int. J. Mol. Sci.">
        <title>Draft Genome of Tanacetum Coccineum: Genomic Comparison of Closely Related Tanacetum-Family Plants.</title>
        <authorList>
            <person name="Yamashiro T."/>
            <person name="Shiraishi A."/>
            <person name="Nakayama K."/>
            <person name="Satake H."/>
        </authorList>
    </citation>
    <scope>NUCLEOTIDE SEQUENCE</scope>
</reference>
<proteinExistence type="predicted"/>
<evidence type="ECO:0000313" key="4">
    <source>
        <dbReference type="Proteomes" id="UP001151760"/>
    </source>
</evidence>
<dbReference type="EMBL" id="BQNB010013708">
    <property type="protein sequence ID" value="GJT19331.1"/>
    <property type="molecule type" value="Genomic_DNA"/>
</dbReference>
<gene>
    <name evidence="2" type="ORF">Tco_0861192</name>
    <name evidence="3" type="ORF">Tco_0878037</name>
</gene>
<evidence type="ECO:0000313" key="2">
    <source>
        <dbReference type="EMBL" id="GJT14150.1"/>
    </source>
</evidence>
<protein>
    <recommendedName>
        <fullName evidence="5">Reverse transcriptase domain-containing protein</fullName>
    </recommendedName>
</protein>
<keyword evidence="4" id="KW-1185">Reference proteome</keyword>
<dbReference type="EMBL" id="BQNB010013288">
    <property type="protein sequence ID" value="GJT14150.1"/>
    <property type="molecule type" value="Genomic_DNA"/>
</dbReference>
<evidence type="ECO:0008006" key="5">
    <source>
        <dbReference type="Google" id="ProtNLM"/>
    </source>
</evidence>
<organism evidence="2 4">
    <name type="scientific">Tanacetum coccineum</name>
    <dbReference type="NCBI Taxonomy" id="301880"/>
    <lineage>
        <taxon>Eukaryota</taxon>
        <taxon>Viridiplantae</taxon>
        <taxon>Streptophyta</taxon>
        <taxon>Embryophyta</taxon>
        <taxon>Tracheophyta</taxon>
        <taxon>Spermatophyta</taxon>
        <taxon>Magnoliopsida</taxon>
        <taxon>eudicotyledons</taxon>
        <taxon>Gunneridae</taxon>
        <taxon>Pentapetalae</taxon>
        <taxon>asterids</taxon>
        <taxon>campanulids</taxon>
        <taxon>Asterales</taxon>
        <taxon>Asteraceae</taxon>
        <taxon>Asteroideae</taxon>
        <taxon>Anthemideae</taxon>
        <taxon>Anthemidinae</taxon>
        <taxon>Tanacetum</taxon>
    </lineage>
</organism>
<name>A0ABQ5BH75_9ASTR</name>
<evidence type="ECO:0000313" key="3">
    <source>
        <dbReference type="EMBL" id="GJT19331.1"/>
    </source>
</evidence>
<feature type="compositionally biased region" description="Basic and acidic residues" evidence="1">
    <location>
        <begin position="9"/>
        <end position="20"/>
    </location>
</feature>
<accession>A0ABQ5BH75</accession>
<reference evidence="2" key="2">
    <citation type="submission" date="2022-01" db="EMBL/GenBank/DDBJ databases">
        <authorList>
            <person name="Yamashiro T."/>
            <person name="Shiraishi A."/>
            <person name="Satake H."/>
            <person name="Nakayama K."/>
        </authorList>
    </citation>
    <scope>NUCLEOTIDE SEQUENCE</scope>
</reference>
<evidence type="ECO:0000256" key="1">
    <source>
        <dbReference type="SAM" id="MobiDB-lite"/>
    </source>
</evidence>
<dbReference type="Proteomes" id="UP001151760">
    <property type="component" value="Unassembled WGS sequence"/>
</dbReference>